<feature type="transmembrane region" description="Helical" evidence="2">
    <location>
        <begin position="228"/>
        <end position="248"/>
    </location>
</feature>
<reference evidence="3 4" key="1">
    <citation type="journal article" date="2019" name="ACS Chem. Biol.">
        <title>Identification and Mobilization of a Cryptic Antibiotic Biosynthesis Gene Locus from a Human-Pathogenic Nocardia Isolate.</title>
        <authorList>
            <person name="Herisse M."/>
            <person name="Ishida K."/>
            <person name="Porter J.L."/>
            <person name="Howden B."/>
            <person name="Hertweck C."/>
            <person name="Stinear T.P."/>
            <person name="Pidot S.J."/>
        </authorList>
    </citation>
    <scope>NUCLEOTIDE SEQUENCE [LARGE SCALE GENOMIC DNA]</scope>
    <source>
        <strain evidence="3 4">AUSMDU00024985</strain>
    </source>
</reference>
<keyword evidence="2" id="KW-0812">Transmembrane</keyword>
<dbReference type="EMBL" id="CP046171">
    <property type="protein sequence ID" value="QIS06180.1"/>
    <property type="molecule type" value="Genomic_DNA"/>
</dbReference>
<evidence type="ECO:0000313" key="4">
    <source>
        <dbReference type="Proteomes" id="UP000501705"/>
    </source>
</evidence>
<gene>
    <name evidence="3" type="ORF">F5X71_31200</name>
</gene>
<dbReference type="RefSeq" id="WP_167465227.1">
    <property type="nucleotide sequence ID" value="NZ_CP046171.1"/>
</dbReference>
<feature type="compositionally biased region" description="Pro residues" evidence="1">
    <location>
        <begin position="22"/>
        <end position="40"/>
    </location>
</feature>
<dbReference type="Proteomes" id="UP000501705">
    <property type="component" value="Chromosome"/>
</dbReference>
<feature type="compositionally biased region" description="Polar residues" evidence="1">
    <location>
        <begin position="113"/>
        <end position="127"/>
    </location>
</feature>
<feature type="compositionally biased region" description="Low complexity" evidence="1">
    <location>
        <begin position="94"/>
        <end position="112"/>
    </location>
</feature>
<proteinExistence type="predicted"/>
<evidence type="ECO:0000313" key="3">
    <source>
        <dbReference type="EMBL" id="QIS06180.1"/>
    </source>
</evidence>
<name>A0A6G9XZ97_NOCBR</name>
<feature type="compositionally biased region" description="Low complexity" evidence="1">
    <location>
        <begin position="11"/>
        <end position="21"/>
    </location>
</feature>
<accession>A0A6G9XZ97</accession>
<feature type="region of interest" description="Disordered" evidence="1">
    <location>
        <begin position="1"/>
        <end position="180"/>
    </location>
</feature>
<organism evidence="3 4">
    <name type="scientific">Nocardia brasiliensis</name>
    <dbReference type="NCBI Taxonomy" id="37326"/>
    <lineage>
        <taxon>Bacteria</taxon>
        <taxon>Bacillati</taxon>
        <taxon>Actinomycetota</taxon>
        <taxon>Actinomycetes</taxon>
        <taxon>Mycobacteriales</taxon>
        <taxon>Nocardiaceae</taxon>
        <taxon>Nocardia</taxon>
    </lineage>
</organism>
<sequence length="254" mass="25326">MSTPDDPKPTGAGAEPADAPSDAPPSAPGPDPTDAAPPPSLSKDVGAADPSSQPYTPPPAQTGEWWQPTDAPAGPLGGQPRGPGPSDQAVWGQPSRGGDPAGSPAPSGGQPSWGTTPGPSSEQQWGAQQPYPAYPSSGQPQDATDGPPQYPQGGIYNYPPPGGPQPGGYPQQAYQPYGTPPPSGSQVYSIVGLVCAVISVLFCPILFGPAGIILGIVGHTKGEPLGKWAAIAAGAGMVIGLLVGFLVFNGDLTT</sequence>
<keyword evidence="2" id="KW-0472">Membrane</keyword>
<dbReference type="AlphaFoldDB" id="A0A6G9XZ97"/>
<feature type="compositionally biased region" description="Low complexity" evidence="1">
    <location>
        <begin position="168"/>
        <end position="177"/>
    </location>
</feature>
<evidence type="ECO:0008006" key="5">
    <source>
        <dbReference type="Google" id="ProtNLM"/>
    </source>
</evidence>
<evidence type="ECO:0000256" key="1">
    <source>
        <dbReference type="SAM" id="MobiDB-lite"/>
    </source>
</evidence>
<protein>
    <recommendedName>
        <fullName evidence="5">DUF4190 domain-containing protein</fullName>
    </recommendedName>
</protein>
<feature type="transmembrane region" description="Helical" evidence="2">
    <location>
        <begin position="187"/>
        <end position="216"/>
    </location>
</feature>
<keyword evidence="2" id="KW-1133">Transmembrane helix</keyword>
<evidence type="ECO:0000256" key="2">
    <source>
        <dbReference type="SAM" id="Phobius"/>
    </source>
</evidence>